<dbReference type="AlphaFoldDB" id="A0AAV4RNV5"/>
<keyword evidence="2" id="KW-1185">Reference proteome</keyword>
<protein>
    <submittedName>
        <fullName evidence="1">Uncharacterized protein</fullName>
    </submittedName>
</protein>
<comment type="caution">
    <text evidence="1">The sequence shown here is derived from an EMBL/GenBank/DDBJ whole genome shotgun (WGS) entry which is preliminary data.</text>
</comment>
<dbReference type="Proteomes" id="UP001054837">
    <property type="component" value="Unassembled WGS sequence"/>
</dbReference>
<evidence type="ECO:0000313" key="1">
    <source>
        <dbReference type="EMBL" id="GIY22784.1"/>
    </source>
</evidence>
<organism evidence="1 2">
    <name type="scientific">Caerostris darwini</name>
    <dbReference type="NCBI Taxonomy" id="1538125"/>
    <lineage>
        <taxon>Eukaryota</taxon>
        <taxon>Metazoa</taxon>
        <taxon>Ecdysozoa</taxon>
        <taxon>Arthropoda</taxon>
        <taxon>Chelicerata</taxon>
        <taxon>Arachnida</taxon>
        <taxon>Araneae</taxon>
        <taxon>Araneomorphae</taxon>
        <taxon>Entelegynae</taxon>
        <taxon>Araneoidea</taxon>
        <taxon>Araneidae</taxon>
        <taxon>Caerostris</taxon>
    </lineage>
</organism>
<proteinExistence type="predicted"/>
<name>A0AAV4RNV5_9ARAC</name>
<evidence type="ECO:0000313" key="2">
    <source>
        <dbReference type="Proteomes" id="UP001054837"/>
    </source>
</evidence>
<gene>
    <name evidence="1" type="ORF">CDAR_84661</name>
</gene>
<sequence>MGLAEKLHQRFPVSKSPKLWSIFRTGDDLVTGRFMTRFKALDLGRYQTKFSVLRSFRVSTLKADTAKDYIRMGDRCVSLSVDYEGS</sequence>
<dbReference type="EMBL" id="BPLQ01006478">
    <property type="protein sequence ID" value="GIY22784.1"/>
    <property type="molecule type" value="Genomic_DNA"/>
</dbReference>
<accession>A0AAV4RNV5</accession>
<reference evidence="1 2" key="1">
    <citation type="submission" date="2021-06" db="EMBL/GenBank/DDBJ databases">
        <title>Caerostris darwini draft genome.</title>
        <authorList>
            <person name="Kono N."/>
            <person name="Arakawa K."/>
        </authorList>
    </citation>
    <scope>NUCLEOTIDE SEQUENCE [LARGE SCALE GENOMIC DNA]</scope>
</reference>